<accession>A0A7E4VXT2</accession>
<sequence>MSYPILTLPYPFAKRLRQLLDPFELEELQKAAGPYVRNELKPIVESRKMDVVFMSAYVLSYMVKHMNAPHANLINCLESLNLLHLTSSDFENATTTQLLIRTKRIGFFECHVSNALLNKLSKIVVRPFILEFRYSHRFDEDVKFSTIIKIFPSVCWIGLGKAYSGWLDDLISTRTLFKAIEIFHDNFDELFSFKPAELYDYVKTQHSTFRILLSYKVNAYRYDWVIHMMQKFIDPRFDIKKNGRPKVTLRVQLIDNPSFYHAVRYYYKK</sequence>
<keyword evidence="1" id="KW-1185">Reference proteome</keyword>
<reference evidence="2" key="2">
    <citation type="submission" date="2020-10" db="UniProtKB">
        <authorList>
            <consortium name="WormBaseParasite"/>
        </authorList>
    </citation>
    <scope>IDENTIFICATION</scope>
</reference>
<dbReference type="WBParaSite" id="Pan_g3682.t1">
    <property type="protein sequence ID" value="Pan_g3682.t1"/>
    <property type="gene ID" value="Pan_g3682"/>
</dbReference>
<reference evidence="1" key="1">
    <citation type="journal article" date="2013" name="Genetics">
        <title>The draft genome and transcriptome of Panagrellus redivivus are shaped by the harsh demands of a free-living lifestyle.</title>
        <authorList>
            <person name="Srinivasan J."/>
            <person name="Dillman A.R."/>
            <person name="Macchietto M.G."/>
            <person name="Heikkinen L."/>
            <person name="Lakso M."/>
            <person name="Fracchia K.M."/>
            <person name="Antoshechkin I."/>
            <person name="Mortazavi A."/>
            <person name="Wong G."/>
            <person name="Sternberg P.W."/>
        </authorList>
    </citation>
    <scope>NUCLEOTIDE SEQUENCE [LARGE SCALE GENOMIC DNA]</scope>
    <source>
        <strain evidence="1">MT8872</strain>
    </source>
</reference>
<dbReference type="AlphaFoldDB" id="A0A7E4VXT2"/>
<proteinExistence type="predicted"/>
<organism evidence="1 2">
    <name type="scientific">Panagrellus redivivus</name>
    <name type="common">Microworm</name>
    <dbReference type="NCBI Taxonomy" id="6233"/>
    <lineage>
        <taxon>Eukaryota</taxon>
        <taxon>Metazoa</taxon>
        <taxon>Ecdysozoa</taxon>
        <taxon>Nematoda</taxon>
        <taxon>Chromadorea</taxon>
        <taxon>Rhabditida</taxon>
        <taxon>Tylenchina</taxon>
        <taxon>Panagrolaimomorpha</taxon>
        <taxon>Panagrolaimoidea</taxon>
        <taxon>Panagrolaimidae</taxon>
        <taxon>Panagrellus</taxon>
    </lineage>
</organism>
<evidence type="ECO:0000313" key="2">
    <source>
        <dbReference type="WBParaSite" id="Pan_g3682.t1"/>
    </source>
</evidence>
<name>A0A7E4VXT2_PANRE</name>
<evidence type="ECO:0000313" key="1">
    <source>
        <dbReference type="Proteomes" id="UP000492821"/>
    </source>
</evidence>
<dbReference type="Proteomes" id="UP000492821">
    <property type="component" value="Unassembled WGS sequence"/>
</dbReference>
<protein>
    <submittedName>
        <fullName evidence="2">F-box domain-containing protein</fullName>
    </submittedName>
</protein>